<dbReference type="Gene3D" id="1.10.472.30">
    <property type="entry name" value="Transcription elongation factor S-II, central domain"/>
    <property type="match status" value="1"/>
</dbReference>
<dbReference type="PANTHER" id="PTHR11477">
    <property type="entry name" value="TRANSCRIPTION FACTOR S-II ZINC FINGER DOMAIN-CONTAINING PROTEIN"/>
    <property type="match status" value="1"/>
</dbReference>
<dbReference type="AlphaFoldDB" id="A0A2R5GQY9"/>
<keyword evidence="1" id="KW-0479">Metal-binding</keyword>
<evidence type="ECO:0000256" key="1">
    <source>
        <dbReference type="ARBA" id="ARBA00022723"/>
    </source>
</evidence>
<dbReference type="GO" id="GO:0008270">
    <property type="term" value="F:zinc ion binding"/>
    <property type="evidence" value="ECO:0007669"/>
    <property type="project" value="UniProtKB-KW"/>
</dbReference>
<sequence>MAADTCAARGCSEEVCVLGSHEGKAHAFCLVHYYGSAFAARDASGVNEGQDQQQALASQARVLSTRALKRQRRTAEDLVREMLAEIGHDMEDELQRIKDQRDRREKVTSGALHKELVKEAHGAAMKQNTTQQTANAAPRRDAGVSKVGTVDVDKLYEWQLKMLHRKQTGRKLSDPEPGSQAASAAGTRKAQSSAPRATAANASATRSRVWKPTGEELLGQAHVPMEAWRRNAAELVANALLQDVDTARFDAGKAALDIENALFMHLHQNQNAYRPKMRTLLHNLRIAANEPLRRNIITGTLSAADLVKMDEAALMDPESRAKLERTQAEVFEQHRVVSTEEALASKSIVDDAQCPHCENSQGIIKLSLASSRPESTKAEIYGNKEKVDSSYTRFRCPACGYSWQEAN</sequence>
<feature type="region of interest" description="Disordered" evidence="5">
    <location>
        <begin position="166"/>
        <end position="208"/>
    </location>
</feature>
<evidence type="ECO:0000259" key="6">
    <source>
        <dbReference type="PROSITE" id="PS51321"/>
    </source>
</evidence>
<dbReference type="InterPro" id="IPR003618">
    <property type="entry name" value="TFIIS_cen_dom"/>
</dbReference>
<keyword evidence="2" id="KW-0863">Zinc-finger</keyword>
<feature type="domain" description="TFIIS central" evidence="6">
    <location>
        <begin position="228"/>
        <end position="342"/>
    </location>
</feature>
<keyword evidence="7" id="KW-0251">Elongation factor</keyword>
<proteinExistence type="predicted"/>
<dbReference type="SMART" id="SM00510">
    <property type="entry name" value="TFS2M"/>
    <property type="match status" value="1"/>
</dbReference>
<dbReference type="InterPro" id="IPR036575">
    <property type="entry name" value="TFIIS_cen_dom_sf"/>
</dbReference>
<evidence type="ECO:0000256" key="5">
    <source>
        <dbReference type="SAM" id="MobiDB-lite"/>
    </source>
</evidence>
<keyword evidence="7" id="KW-0648">Protein biosynthesis</keyword>
<dbReference type="InParanoid" id="A0A2R5GQY9"/>
<name>A0A2R5GQY9_9STRA</name>
<dbReference type="OrthoDB" id="44867at2759"/>
<keyword evidence="3" id="KW-0862">Zinc</keyword>
<feature type="region of interest" description="Disordered" evidence="5">
    <location>
        <begin position="119"/>
        <end position="145"/>
    </location>
</feature>
<dbReference type="GO" id="GO:0005634">
    <property type="term" value="C:nucleus"/>
    <property type="evidence" value="ECO:0007669"/>
    <property type="project" value="TreeGrafter"/>
</dbReference>
<dbReference type="GO" id="GO:0003746">
    <property type="term" value="F:translation elongation factor activity"/>
    <property type="evidence" value="ECO:0007669"/>
    <property type="project" value="UniProtKB-KW"/>
</dbReference>
<evidence type="ECO:0000313" key="8">
    <source>
        <dbReference type="Proteomes" id="UP000241890"/>
    </source>
</evidence>
<reference evidence="7 8" key="1">
    <citation type="submission" date="2017-12" db="EMBL/GenBank/DDBJ databases">
        <title>Sequencing, de novo assembly and annotation of complete genome of a new Thraustochytrid species, strain FCC1311.</title>
        <authorList>
            <person name="Sedici K."/>
            <person name="Godart F."/>
            <person name="Aiese Cigliano R."/>
            <person name="Sanseverino W."/>
            <person name="Barakat M."/>
            <person name="Ortet P."/>
            <person name="Marechal E."/>
            <person name="Cagnac O."/>
            <person name="Amato A."/>
        </authorList>
    </citation>
    <scope>NUCLEOTIDE SEQUENCE [LARGE SCALE GENOMIC DNA]</scope>
</reference>
<evidence type="ECO:0000256" key="3">
    <source>
        <dbReference type="ARBA" id="ARBA00022833"/>
    </source>
</evidence>
<keyword evidence="8" id="KW-1185">Reference proteome</keyword>
<evidence type="ECO:0000256" key="2">
    <source>
        <dbReference type="ARBA" id="ARBA00022771"/>
    </source>
</evidence>
<comment type="caution">
    <text evidence="7">The sequence shown here is derived from an EMBL/GenBank/DDBJ whole genome shotgun (WGS) entry which is preliminary data.</text>
</comment>
<dbReference type="GO" id="GO:0006351">
    <property type="term" value="P:DNA-templated transcription"/>
    <property type="evidence" value="ECO:0007669"/>
    <property type="project" value="InterPro"/>
</dbReference>
<dbReference type="EMBL" id="BEYU01000151">
    <property type="protein sequence ID" value="GBG33297.1"/>
    <property type="molecule type" value="Genomic_DNA"/>
</dbReference>
<evidence type="ECO:0000313" key="7">
    <source>
        <dbReference type="EMBL" id="GBG33297.1"/>
    </source>
</evidence>
<dbReference type="PROSITE" id="PS51321">
    <property type="entry name" value="TFIIS_CENTRAL"/>
    <property type="match status" value="1"/>
</dbReference>
<protein>
    <submittedName>
        <fullName evidence="7">Transcription elongation factor A protein 3</fullName>
    </submittedName>
</protein>
<dbReference type="Proteomes" id="UP000241890">
    <property type="component" value="Unassembled WGS sequence"/>
</dbReference>
<dbReference type="SUPFAM" id="SSF46942">
    <property type="entry name" value="Elongation factor TFIIS domain 2"/>
    <property type="match status" value="1"/>
</dbReference>
<accession>A0A2R5GQY9</accession>
<evidence type="ECO:0000256" key="4">
    <source>
        <dbReference type="ARBA" id="ARBA00023242"/>
    </source>
</evidence>
<feature type="compositionally biased region" description="Polar residues" evidence="5">
    <location>
        <begin position="126"/>
        <end position="135"/>
    </location>
</feature>
<feature type="compositionally biased region" description="Low complexity" evidence="5">
    <location>
        <begin position="190"/>
        <end position="207"/>
    </location>
</feature>
<dbReference type="Pfam" id="PF07500">
    <property type="entry name" value="TFIIS_M"/>
    <property type="match status" value="1"/>
</dbReference>
<keyword evidence="4" id="KW-0539">Nucleus</keyword>
<organism evidence="7 8">
    <name type="scientific">Hondaea fermentalgiana</name>
    <dbReference type="NCBI Taxonomy" id="2315210"/>
    <lineage>
        <taxon>Eukaryota</taxon>
        <taxon>Sar</taxon>
        <taxon>Stramenopiles</taxon>
        <taxon>Bigyra</taxon>
        <taxon>Labyrinthulomycetes</taxon>
        <taxon>Thraustochytrida</taxon>
        <taxon>Thraustochytriidae</taxon>
        <taxon>Hondaea</taxon>
    </lineage>
</organism>
<dbReference type="PANTHER" id="PTHR11477:SF0">
    <property type="entry name" value="IP08861P-RELATED"/>
    <property type="match status" value="1"/>
</dbReference>
<gene>
    <name evidence="7" type="ORF">FCC1311_095212</name>
</gene>